<accession>A0A8J2KUI6</accession>
<gene>
    <name evidence="1" type="ORF">AFUS01_LOCUS31323</name>
</gene>
<proteinExistence type="predicted"/>
<sequence length="95" mass="10614">MVSRRWRVETFVSPALGVGIVRGVFEEGKEEVGQVLDDECTVGISVGGLAIFPVRQVKPRKEKKFMGGKIMRETYVTEEHQKDGRLSQFEGVQGC</sequence>
<name>A0A8J2KUI6_9HEXA</name>
<organism evidence="1 2">
    <name type="scientific">Allacma fusca</name>
    <dbReference type="NCBI Taxonomy" id="39272"/>
    <lineage>
        <taxon>Eukaryota</taxon>
        <taxon>Metazoa</taxon>
        <taxon>Ecdysozoa</taxon>
        <taxon>Arthropoda</taxon>
        <taxon>Hexapoda</taxon>
        <taxon>Collembola</taxon>
        <taxon>Symphypleona</taxon>
        <taxon>Sminthuridae</taxon>
        <taxon>Allacma</taxon>
    </lineage>
</organism>
<evidence type="ECO:0000313" key="1">
    <source>
        <dbReference type="EMBL" id="CAG7820955.1"/>
    </source>
</evidence>
<dbReference type="AlphaFoldDB" id="A0A8J2KUI6"/>
<keyword evidence="2" id="KW-1185">Reference proteome</keyword>
<dbReference type="EMBL" id="CAJVCH010495730">
    <property type="protein sequence ID" value="CAG7820955.1"/>
    <property type="molecule type" value="Genomic_DNA"/>
</dbReference>
<evidence type="ECO:0000313" key="2">
    <source>
        <dbReference type="Proteomes" id="UP000708208"/>
    </source>
</evidence>
<protein>
    <submittedName>
        <fullName evidence="1">Uncharacterized protein</fullName>
    </submittedName>
</protein>
<dbReference type="Proteomes" id="UP000708208">
    <property type="component" value="Unassembled WGS sequence"/>
</dbReference>
<comment type="caution">
    <text evidence="1">The sequence shown here is derived from an EMBL/GenBank/DDBJ whole genome shotgun (WGS) entry which is preliminary data.</text>
</comment>
<reference evidence="1" key="1">
    <citation type="submission" date="2021-06" db="EMBL/GenBank/DDBJ databases">
        <authorList>
            <person name="Hodson N. C."/>
            <person name="Mongue J. A."/>
            <person name="Jaron S. K."/>
        </authorList>
    </citation>
    <scope>NUCLEOTIDE SEQUENCE</scope>
</reference>